<keyword evidence="3" id="KW-1185">Reference proteome</keyword>
<feature type="compositionally biased region" description="Low complexity" evidence="1">
    <location>
        <begin position="34"/>
        <end position="54"/>
    </location>
</feature>
<feature type="region of interest" description="Disordered" evidence="1">
    <location>
        <begin position="1"/>
        <end position="97"/>
    </location>
</feature>
<dbReference type="Proteomes" id="UP001383192">
    <property type="component" value="Unassembled WGS sequence"/>
</dbReference>
<comment type="caution">
    <text evidence="2">The sequence shown here is derived from an EMBL/GenBank/DDBJ whole genome shotgun (WGS) entry which is preliminary data.</text>
</comment>
<evidence type="ECO:0000313" key="3">
    <source>
        <dbReference type="Proteomes" id="UP001383192"/>
    </source>
</evidence>
<dbReference type="EMBL" id="JAYKXP010000013">
    <property type="protein sequence ID" value="KAK7051174.1"/>
    <property type="molecule type" value="Genomic_DNA"/>
</dbReference>
<dbReference type="AlphaFoldDB" id="A0AAW0DET5"/>
<organism evidence="2 3">
    <name type="scientific">Paramarasmius palmivorus</name>
    <dbReference type="NCBI Taxonomy" id="297713"/>
    <lineage>
        <taxon>Eukaryota</taxon>
        <taxon>Fungi</taxon>
        <taxon>Dikarya</taxon>
        <taxon>Basidiomycota</taxon>
        <taxon>Agaricomycotina</taxon>
        <taxon>Agaricomycetes</taxon>
        <taxon>Agaricomycetidae</taxon>
        <taxon>Agaricales</taxon>
        <taxon>Marasmiineae</taxon>
        <taxon>Marasmiaceae</taxon>
        <taxon>Paramarasmius</taxon>
    </lineage>
</organism>
<proteinExistence type="predicted"/>
<name>A0AAW0DET5_9AGAR</name>
<accession>A0AAW0DET5</accession>
<evidence type="ECO:0000256" key="1">
    <source>
        <dbReference type="SAM" id="MobiDB-lite"/>
    </source>
</evidence>
<gene>
    <name evidence="2" type="ORF">VNI00_004674</name>
</gene>
<feature type="compositionally biased region" description="Basic residues" evidence="1">
    <location>
        <begin position="56"/>
        <end position="76"/>
    </location>
</feature>
<sequence length="191" mass="20848">MAPRIHVLEPACGPTPPFRRAPTKKRLQSDDEISISSASTSESSASPNPPNTAAGVKRKAPPKISPSRRRPYKRKPPREVSSSNTDEGDVVEITHTEFRQSVRRKRTTRGKVTKEYADKNVATDIVDDEELLTFEDKKVGPDTTDDAPSATATVTVGSWLCPACSFPAITEEMSLEGYTSSEDEAPQFLTG</sequence>
<protein>
    <submittedName>
        <fullName evidence="2">Uncharacterized protein</fullName>
    </submittedName>
</protein>
<evidence type="ECO:0000313" key="2">
    <source>
        <dbReference type="EMBL" id="KAK7051174.1"/>
    </source>
</evidence>
<reference evidence="2 3" key="1">
    <citation type="submission" date="2024-01" db="EMBL/GenBank/DDBJ databases">
        <title>A draft genome for a cacao thread blight-causing isolate of Paramarasmius palmivorus.</title>
        <authorList>
            <person name="Baruah I.K."/>
            <person name="Bukari Y."/>
            <person name="Amoako-Attah I."/>
            <person name="Meinhardt L.W."/>
            <person name="Bailey B.A."/>
            <person name="Cohen S.P."/>
        </authorList>
    </citation>
    <scope>NUCLEOTIDE SEQUENCE [LARGE SCALE GENOMIC DNA]</scope>
    <source>
        <strain evidence="2 3">GH-12</strain>
    </source>
</reference>